<dbReference type="EMBL" id="JASBQV010000026">
    <property type="protein sequence ID" value="MDI3236000.1"/>
    <property type="molecule type" value="Genomic_DNA"/>
</dbReference>
<organism evidence="6 7">
    <name type="scientific">Exiguobacterium antarcticum</name>
    <dbReference type="NCBI Taxonomy" id="132920"/>
    <lineage>
        <taxon>Bacteria</taxon>
        <taxon>Bacillati</taxon>
        <taxon>Bacillota</taxon>
        <taxon>Bacilli</taxon>
        <taxon>Bacillales</taxon>
        <taxon>Bacillales Family XII. Incertae Sedis</taxon>
        <taxon>Exiguobacterium</taxon>
    </lineage>
</organism>
<evidence type="ECO:0000256" key="3">
    <source>
        <dbReference type="ARBA" id="ARBA00022989"/>
    </source>
</evidence>
<name>A0ABT6R4X2_9BACL</name>
<feature type="domain" description="DUF1232" evidence="5">
    <location>
        <begin position="92"/>
        <end position="122"/>
    </location>
</feature>
<dbReference type="Pfam" id="PF06803">
    <property type="entry name" value="DUF1232"/>
    <property type="match status" value="1"/>
</dbReference>
<keyword evidence="4" id="KW-0472">Membrane</keyword>
<dbReference type="Proteomes" id="UP001243286">
    <property type="component" value="Unassembled WGS sequence"/>
</dbReference>
<dbReference type="InterPro" id="IPR010652">
    <property type="entry name" value="DUF1232"/>
</dbReference>
<comment type="caution">
    <text evidence="6">The sequence shown here is derived from an EMBL/GenBank/DDBJ whole genome shotgun (WGS) entry which is preliminary data.</text>
</comment>
<accession>A0ABT6R4X2</accession>
<evidence type="ECO:0000313" key="7">
    <source>
        <dbReference type="Proteomes" id="UP001243286"/>
    </source>
</evidence>
<protein>
    <submittedName>
        <fullName evidence="6">YkvA family protein</fullName>
    </submittedName>
</protein>
<evidence type="ECO:0000256" key="2">
    <source>
        <dbReference type="ARBA" id="ARBA00022692"/>
    </source>
</evidence>
<gene>
    <name evidence="6" type="ORF">QK289_13365</name>
</gene>
<dbReference type="RefSeq" id="WP_026830895.1">
    <property type="nucleotide sequence ID" value="NZ_JANJYY010000095.1"/>
</dbReference>
<evidence type="ECO:0000256" key="1">
    <source>
        <dbReference type="ARBA" id="ARBA00004127"/>
    </source>
</evidence>
<keyword evidence="2" id="KW-0812">Transmembrane</keyword>
<evidence type="ECO:0000259" key="5">
    <source>
        <dbReference type="Pfam" id="PF06803"/>
    </source>
</evidence>
<comment type="subcellular location">
    <subcellularLocation>
        <location evidence="1">Endomembrane system</location>
        <topology evidence="1">Multi-pass membrane protein</topology>
    </subcellularLocation>
</comment>
<proteinExistence type="predicted"/>
<keyword evidence="3" id="KW-1133">Transmembrane helix</keyword>
<sequence>MMEFTPGDFKSAYTYFHRQALTAVGNTKAQEDLLIQGELGLARLTTDIASEDGSDIEREAELVLYFQLKQLLEMLRALYTKRFEMQPEQEQLLLTAVLYFTSPVDALPDENILGLFDDAQIVEAIYEELAADVDRFQHLE</sequence>
<evidence type="ECO:0000313" key="6">
    <source>
        <dbReference type="EMBL" id="MDI3236000.1"/>
    </source>
</evidence>
<evidence type="ECO:0000256" key="4">
    <source>
        <dbReference type="ARBA" id="ARBA00023136"/>
    </source>
</evidence>
<reference evidence="6 7" key="1">
    <citation type="submission" date="2023-04" db="EMBL/GenBank/DDBJ databases">
        <title>Antarctic isolates genomes.</title>
        <authorList>
            <person name="Dimov S.G."/>
        </authorList>
    </citation>
    <scope>NUCLEOTIDE SEQUENCE [LARGE SCALE GENOMIC DNA]</scope>
    <source>
        <strain evidence="6 7">AL19</strain>
    </source>
</reference>
<keyword evidence="7" id="KW-1185">Reference proteome</keyword>